<reference evidence="1" key="1">
    <citation type="submission" date="2020-05" db="EMBL/GenBank/DDBJ databases">
        <title>Large-scale comparative analyses of tick genomes elucidate their genetic diversity and vector capacities.</title>
        <authorList>
            <person name="Jia N."/>
            <person name="Wang J."/>
            <person name="Shi W."/>
            <person name="Du L."/>
            <person name="Sun Y."/>
            <person name="Zhan W."/>
            <person name="Jiang J."/>
            <person name="Wang Q."/>
            <person name="Zhang B."/>
            <person name="Ji P."/>
            <person name="Sakyi L.B."/>
            <person name="Cui X."/>
            <person name="Yuan T."/>
            <person name="Jiang B."/>
            <person name="Yang W."/>
            <person name="Lam T.T.-Y."/>
            <person name="Chang Q."/>
            <person name="Ding S."/>
            <person name="Wang X."/>
            <person name="Zhu J."/>
            <person name="Ruan X."/>
            <person name="Zhao L."/>
            <person name="Wei J."/>
            <person name="Que T."/>
            <person name="Du C."/>
            <person name="Cheng J."/>
            <person name="Dai P."/>
            <person name="Han X."/>
            <person name="Huang E."/>
            <person name="Gao Y."/>
            <person name="Liu J."/>
            <person name="Shao H."/>
            <person name="Ye R."/>
            <person name="Li L."/>
            <person name="Wei W."/>
            <person name="Wang X."/>
            <person name="Wang C."/>
            <person name="Yang T."/>
            <person name="Huo Q."/>
            <person name="Li W."/>
            <person name="Guo W."/>
            <person name="Chen H."/>
            <person name="Zhou L."/>
            <person name="Ni X."/>
            <person name="Tian J."/>
            <person name="Zhou Y."/>
            <person name="Sheng Y."/>
            <person name="Liu T."/>
            <person name="Pan Y."/>
            <person name="Xia L."/>
            <person name="Li J."/>
            <person name="Zhao F."/>
            <person name="Cao W."/>
        </authorList>
    </citation>
    <scope>NUCLEOTIDE SEQUENCE</scope>
    <source>
        <strain evidence="1">Dsil-2018</strain>
    </source>
</reference>
<proteinExistence type="predicted"/>
<name>A0ACB8DDP5_DERSI</name>
<evidence type="ECO:0000313" key="1">
    <source>
        <dbReference type="EMBL" id="KAH7966287.1"/>
    </source>
</evidence>
<sequence length="943" mass="103983">MADPKDKKGFSEPNDPKDSFAPSPTGSNKNSLRGSVPAVMTNRPETTAPSMAEDRPALESRRQSSAIASNELSPQSDSERPPLTGNQDRPALEGGLLGQEQNETSVANSNTAKNAATELAVLSEKATPPERETGTPRSSKSSKGTQGFTKSATGSLKSREDSTRGIKGSSYEPDSRTGSKRTRLSSKSEKGTTPSSGKEDPAVAEQDKATMPETVDEAFYAQMPEAFDVALFSLPEPEPLPTSLPPAKPDRNMLPVIGVAVFVGVVGLLVVMMMMRGSTKQTSGAVTTATCQSEHCEHVAKLLLDSVSPDVDPCDNFYQHVCGGWKYGGSQDDVLFQKLVDDVTDLIRMIVVPPAGQLSFQKAALAYQACEDIVTKNNTNLTTLIRVLEEAGLYSPPGWTGPVDALNATFFLHFTWRIAAPIKFTFVRPATRGITLRMAPSDSLKAYAHRRQEPGFYDGLKNDYEVFQTTFEPNMLPSLTYDVWKKIDQSVAADLMETFKKLNSTIDFAGWNETTIQDAIQGVSQQQWTSILNTYLKRGDKLRFYVDSLFLFKKFMELPNQIGATEAQAYFRWYIAEMLTRRMYAPWIMREFPTYEDALKYHSRFCFVIVQQTAGYALFASYVSKTFTADVKNDIRQLVRMIRGAYDHVFAQGIVTRSSVDMLASYTNGTGRLFELLSLSGEKYLEESYATYDDMTSDPLENWKRLMVGRSKSLWTRVSMGTAGAFPSDLLFYEIDGVSNEIIIRPDVAVLPGYDRDAPRLLKLASLGSLMASAMSKVLYGTQTSTARWHASAECIFSHQKPTNATESGGKIVILQRVIALAVTVLAAVTGPKSDEPLTLPGVPDLSDIQLLFAVWCYQQCGEREGERLCNEPLKEVGLFADTFKCETNTTMRRDYTCTEAWFKPLPQASTTPEVAAEPGAKTQNETEHGTHPGDTTPQEVTM</sequence>
<organism evidence="1 2">
    <name type="scientific">Dermacentor silvarum</name>
    <name type="common">Tick</name>
    <dbReference type="NCBI Taxonomy" id="543639"/>
    <lineage>
        <taxon>Eukaryota</taxon>
        <taxon>Metazoa</taxon>
        <taxon>Ecdysozoa</taxon>
        <taxon>Arthropoda</taxon>
        <taxon>Chelicerata</taxon>
        <taxon>Arachnida</taxon>
        <taxon>Acari</taxon>
        <taxon>Parasitiformes</taxon>
        <taxon>Ixodida</taxon>
        <taxon>Ixodoidea</taxon>
        <taxon>Ixodidae</taxon>
        <taxon>Rhipicephalinae</taxon>
        <taxon>Dermacentor</taxon>
    </lineage>
</organism>
<gene>
    <name evidence="1" type="ORF">HPB49_015027</name>
</gene>
<protein>
    <submittedName>
        <fullName evidence="1">Uncharacterized protein</fullName>
    </submittedName>
</protein>
<dbReference type="Proteomes" id="UP000821865">
    <property type="component" value="Chromosome 2"/>
</dbReference>
<keyword evidence="2" id="KW-1185">Reference proteome</keyword>
<evidence type="ECO:0000313" key="2">
    <source>
        <dbReference type="Proteomes" id="UP000821865"/>
    </source>
</evidence>
<dbReference type="EMBL" id="CM023471">
    <property type="protein sequence ID" value="KAH7966287.1"/>
    <property type="molecule type" value="Genomic_DNA"/>
</dbReference>
<comment type="caution">
    <text evidence="1">The sequence shown here is derived from an EMBL/GenBank/DDBJ whole genome shotgun (WGS) entry which is preliminary data.</text>
</comment>
<accession>A0ACB8DDP5</accession>